<dbReference type="InterPro" id="IPR036850">
    <property type="entry name" value="NDK-like_dom_sf"/>
</dbReference>
<comment type="catalytic activity">
    <reaction evidence="1 11">
        <text>a 2'-deoxyribonucleoside 5'-diphosphate + ATP = a 2'-deoxyribonucleoside 5'-triphosphate + ADP</text>
        <dbReference type="Rhea" id="RHEA:44640"/>
        <dbReference type="ChEBI" id="CHEBI:30616"/>
        <dbReference type="ChEBI" id="CHEBI:61560"/>
        <dbReference type="ChEBI" id="CHEBI:73316"/>
        <dbReference type="ChEBI" id="CHEBI:456216"/>
        <dbReference type="EC" id="2.7.4.6"/>
    </reaction>
</comment>
<evidence type="ECO:0000313" key="15">
    <source>
        <dbReference type="Proteomes" id="UP000256970"/>
    </source>
</evidence>
<dbReference type="STRING" id="3088.A0A383VTV5"/>
<comment type="cofactor">
    <cofactor evidence="3">
        <name>Mg(2+)</name>
        <dbReference type="ChEBI" id="CHEBI:18420"/>
    </cofactor>
</comment>
<accession>A0A383VTV5</accession>
<dbReference type="NCBIfam" id="NF001908">
    <property type="entry name" value="PRK00668.1"/>
    <property type="match status" value="1"/>
</dbReference>
<comment type="similarity">
    <text evidence="4 9 10">Belongs to the NDK family.</text>
</comment>
<evidence type="ECO:0000256" key="11">
    <source>
        <dbReference type="RuleBase" id="RU004013"/>
    </source>
</evidence>
<keyword evidence="5 11" id="KW-0808">Transferase</keyword>
<dbReference type="GO" id="GO:0006241">
    <property type="term" value="P:CTP biosynthetic process"/>
    <property type="evidence" value="ECO:0007669"/>
    <property type="project" value="InterPro"/>
</dbReference>
<name>A0A383VTV5_TETOB</name>
<keyword evidence="8 11" id="KW-0067">ATP-binding</keyword>
<feature type="binding site" evidence="9">
    <location>
        <position position="133"/>
    </location>
    <ligand>
        <name>ATP</name>
        <dbReference type="ChEBI" id="CHEBI:30616"/>
    </ligand>
</feature>
<keyword evidence="15" id="KW-1185">Reference proteome</keyword>
<dbReference type="InterPro" id="IPR034907">
    <property type="entry name" value="NDK-like_dom"/>
</dbReference>
<dbReference type="Proteomes" id="UP000256970">
    <property type="component" value="Unassembled WGS sequence"/>
</dbReference>
<dbReference type="EMBL" id="FNXT01000851">
    <property type="protein sequence ID" value="SZX68340.1"/>
    <property type="molecule type" value="Genomic_DNA"/>
</dbReference>
<dbReference type="GO" id="GO:0006228">
    <property type="term" value="P:UTP biosynthetic process"/>
    <property type="evidence" value="ECO:0007669"/>
    <property type="project" value="InterPro"/>
</dbReference>
<keyword evidence="6 11" id="KW-0547">Nucleotide-binding</keyword>
<dbReference type="GO" id="GO:0004550">
    <property type="term" value="F:nucleoside diphosphate kinase activity"/>
    <property type="evidence" value="ECO:0007669"/>
    <property type="project" value="UniProtKB-EC"/>
</dbReference>
<evidence type="ECO:0000256" key="3">
    <source>
        <dbReference type="ARBA" id="ARBA00001946"/>
    </source>
</evidence>
<dbReference type="PANTHER" id="PTHR11349">
    <property type="entry name" value="NUCLEOSIDE DIPHOSPHATE KINASE"/>
    <property type="match status" value="1"/>
</dbReference>
<dbReference type="Gene3D" id="3.30.70.141">
    <property type="entry name" value="Nucleoside diphosphate kinase-like domain"/>
    <property type="match status" value="1"/>
</dbReference>
<dbReference type="PRINTS" id="PR01243">
    <property type="entry name" value="NUCDPKINASE"/>
</dbReference>
<evidence type="ECO:0000256" key="9">
    <source>
        <dbReference type="PROSITE-ProRule" id="PRU00706"/>
    </source>
</evidence>
<feature type="binding site" evidence="9">
    <location>
        <position position="150"/>
    </location>
    <ligand>
        <name>ATP</name>
        <dbReference type="ChEBI" id="CHEBI:30616"/>
    </ligand>
</feature>
<organism evidence="13 15">
    <name type="scientific">Tetradesmus obliquus</name>
    <name type="common">Green alga</name>
    <name type="synonym">Acutodesmus obliquus</name>
    <dbReference type="NCBI Taxonomy" id="3088"/>
    <lineage>
        <taxon>Eukaryota</taxon>
        <taxon>Viridiplantae</taxon>
        <taxon>Chlorophyta</taxon>
        <taxon>core chlorophytes</taxon>
        <taxon>Chlorophyceae</taxon>
        <taxon>CS clade</taxon>
        <taxon>Sphaeropleales</taxon>
        <taxon>Scenedesmaceae</taxon>
        <taxon>Tetradesmus</taxon>
    </lineage>
</organism>
<evidence type="ECO:0000256" key="1">
    <source>
        <dbReference type="ARBA" id="ARBA00000082"/>
    </source>
</evidence>
<protein>
    <recommendedName>
        <fullName evidence="11">Nucleoside diphosphate kinase</fullName>
        <ecNumber evidence="11">2.7.4.6</ecNumber>
    </recommendedName>
</protein>
<evidence type="ECO:0000256" key="2">
    <source>
        <dbReference type="ARBA" id="ARBA00000937"/>
    </source>
</evidence>
<feature type="binding site" evidence="9">
    <location>
        <position position="105"/>
    </location>
    <ligand>
        <name>ATP</name>
        <dbReference type="ChEBI" id="CHEBI:30616"/>
    </ligand>
</feature>
<evidence type="ECO:0000256" key="10">
    <source>
        <dbReference type="RuleBase" id="RU004011"/>
    </source>
</evidence>
<evidence type="ECO:0000256" key="5">
    <source>
        <dbReference type="ARBA" id="ARBA00022679"/>
    </source>
</evidence>
<dbReference type="EMBL" id="FNXT01001291">
    <property type="protein sequence ID" value="SZX77619.1"/>
    <property type="molecule type" value="Genomic_DNA"/>
</dbReference>
<dbReference type="CDD" id="cd04413">
    <property type="entry name" value="NDPk_I"/>
    <property type="match status" value="1"/>
</dbReference>
<dbReference type="SMART" id="SM00562">
    <property type="entry name" value="NDK"/>
    <property type="match status" value="1"/>
</dbReference>
<feature type="binding site" evidence="9">
    <location>
        <position position="57"/>
    </location>
    <ligand>
        <name>ATP</name>
        <dbReference type="ChEBI" id="CHEBI:30616"/>
    </ligand>
</feature>
<dbReference type="InterPro" id="IPR001564">
    <property type="entry name" value="Nucleoside_diP_kinase"/>
</dbReference>
<gene>
    <name evidence="14" type="ORF">BQ4739_LOCUS17971</name>
    <name evidence="13" type="ORF">BQ4739_LOCUS8699</name>
</gene>
<dbReference type="SUPFAM" id="SSF54919">
    <property type="entry name" value="Nucleoside diphosphate kinase, NDK"/>
    <property type="match status" value="1"/>
</dbReference>
<dbReference type="InterPro" id="IPR023005">
    <property type="entry name" value="Nucleoside_diP_kinase_AS"/>
</dbReference>
<reference evidence="13 15" key="1">
    <citation type="submission" date="2016-10" db="EMBL/GenBank/DDBJ databases">
        <authorList>
            <person name="Cai Z."/>
        </authorList>
    </citation>
    <scope>NUCLEOTIDE SEQUENCE [LARGE SCALE GENOMIC DNA]</scope>
</reference>
<evidence type="ECO:0000256" key="6">
    <source>
        <dbReference type="ARBA" id="ARBA00022741"/>
    </source>
</evidence>
<evidence type="ECO:0000256" key="7">
    <source>
        <dbReference type="ARBA" id="ARBA00022777"/>
    </source>
</evidence>
<feature type="active site" description="Pros-phosphohistidine intermediate" evidence="9">
    <location>
        <position position="163"/>
    </location>
</feature>
<comment type="catalytic activity">
    <reaction evidence="2">
        <text>a ribonucleoside 5'-diphosphate + ATP = a ribonucleoside 5'-triphosphate + ADP</text>
        <dbReference type="Rhea" id="RHEA:18113"/>
        <dbReference type="ChEBI" id="CHEBI:30616"/>
        <dbReference type="ChEBI" id="CHEBI:57930"/>
        <dbReference type="ChEBI" id="CHEBI:61557"/>
        <dbReference type="ChEBI" id="CHEBI:456216"/>
        <dbReference type="EC" id="2.7.4.6"/>
    </reaction>
</comment>
<evidence type="ECO:0000256" key="4">
    <source>
        <dbReference type="ARBA" id="ARBA00008142"/>
    </source>
</evidence>
<dbReference type="PROSITE" id="PS51374">
    <property type="entry name" value="NDPK_LIKE"/>
    <property type="match status" value="1"/>
</dbReference>
<evidence type="ECO:0000313" key="13">
    <source>
        <dbReference type="EMBL" id="SZX68340.1"/>
    </source>
</evidence>
<proteinExistence type="inferred from homology"/>
<dbReference type="Pfam" id="PF00334">
    <property type="entry name" value="NDK"/>
    <property type="match status" value="1"/>
</dbReference>
<feature type="domain" description="Nucleoside diphosphate kinase-like" evidence="12">
    <location>
        <begin position="49"/>
        <end position="185"/>
    </location>
</feature>
<keyword evidence="7 11" id="KW-0418">Kinase</keyword>
<evidence type="ECO:0000313" key="14">
    <source>
        <dbReference type="EMBL" id="SZX77619.1"/>
    </source>
</evidence>
<feature type="binding site" evidence="9">
    <location>
        <position position="139"/>
    </location>
    <ligand>
        <name>ATP</name>
        <dbReference type="ChEBI" id="CHEBI:30616"/>
    </ligand>
</feature>
<evidence type="ECO:0000256" key="8">
    <source>
        <dbReference type="ARBA" id="ARBA00022840"/>
    </source>
</evidence>
<dbReference type="HAMAP" id="MF_00451">
    <property type="entry name" value="NDP_kinase"/>
    <property type="match status" value="1"/>
</dbReference>
<feature type="binding site" evidence="9">
    <location>
        <position position="160"/>
    </location>
    <ligand>
        <name>ATP</name>
        <dbReference type="ChEBI" id="CHEBI:30616"/>
    </ligand>
</feature>
<sequence length="196" mass="21254">MRVTPFVARNSQTQFSSACSSATAGSQLQAAAAPRAAARRSVRALAVRAEISYVMVKPDGVQRGLVGDIISRFERKGFKLVGLKLYQTPKDVAEEHYKELSSKPFYGKLVEYIVSGPVVAMVWEGAGVVASARKIIGATNPLAAEPGTIRGDFAIEVGRNIVHGSDSVENGERETALWFPEGVQSWDQTMTPWLKE</sequence>
<dbReference type="GO" id="GO:0005524">
    <property type="term" value="F:ATP binding"/>
    <property type="evidence" value="ECO:0007669"/>
    <property type="project" value="UniProtKB-KW"/>
</dbReference>
<evidence type="ECO:0000259" key="12">
    <source>
        <dbReference type="SMART" id="SM00562"/>
    </source>
</evidence>
<dbReference type="EC" id="2.7.4.6" evidence="11"/>
<dbReference type="PROSITE" id="PS00469">
    <property type="entry name" value="NDPK"/>
    <property type="match status" value="1"/>
</dbReference>
<dbReference type="FunFam" id="3.30.70.141:FF:000002">
    <property type="entry name" value="Nucleoside diphosphate kinase"/>
    <property type="match status" value="1"/>
</dbReference>
<dbReference type="GO" id="GO:0006183">
    <property type="term" value="P:GTP biosynthetic process"/>
    <property type="evidence" value="ECO:0007669"/>
    <property type="project" value="InterPro"/>
</dbReference>
<dbReference type="AlphaFoldDB" id="A0A383VTV5"/>